<evidence type="ECO:0000313" key="9">
    <source>
        <dbReference type="Proteomes" id="UP000224567"/>
    </source>
</evidence>
<dbReference type="GO" id="GO:0009736">
    <property type="term" value="P:cytokinin-activated signaling pathway"/>
    <property type="evidence" value="ECO:0007669"/>
    <property type="project" value="UniProtKB-KW"/>
</dbReference>
<organism evidence="8 9">
    <name type="scientific">Capsicum baccatum</name>
    <name type="common">Peruvian pepper</name>
    <dbReference type="NCBI Taxonomy" id="33114"/>
    <lineage>
        <taxon>Eukaryota</taxon>
        <taxon>Viridiplantae</taxon>
        <taxon>Streptophyta</taxon>
        <taxon>Embryophyta</taxon>
        <taxon>Tracheophyta</taxon>
        <taxon>Spermatophyta</taxon>
        <taxon>Magnoliopsida</taxon>
        <taxon>eudicotyledons</taxon>
        <taxon>Gunneridae</taxon>
        <taxon>Pentapetalae</taxon>
        <taxon>asterids</taxon>
        <taxon>lamiids</taxon>
        <taxon>Solanales</taxon>
        <taxon>Solanaceae</taxon>
        <taxon>Solanoideae</taxon>
        <taxon>Capsiceae</taxon>
        <taxon>Capsicum</taxon>
    </lineage>
</organism>
<feature type="compositionally biased region" description="Basic and acidic residues" evidence="7">
    <location>
        <begin position="500"/>
        <end position="512"/>
    </location>
</feature>
<feature type="compositionally biased region" description="Polar residues" evidence="7">
    <location>
        <begin position="395"/>
        <end position="405"/>
    </location>
</feature>
<evidence type="ECO:0000256" key="3">
    <source>
        <dbReference type="ARBA" id="ARBA00022712"/>
    </source>
</evidence>
<keyword evidence="3" id="KW-0203">Cytokinin biosynthesis</keyword>
<evidence type="ECO:0000256" key="6">
    <source>
        <dbReference type="ARBA" id="ARBA00024199"/>
    </source>
</evidence>
<keyword evidence="9" id="KW-1185">Reference proteome</keyword>
<reference evidence="8 9" key="1">
    <citation type="journal article" date="2017" name="Genome Biol.">
        <title>New reference genome sequences of hot pepper reveal the massive evolution of plant disease-resistance genes by retroduplication.</title>
        <authorList>
            <person name="Kim S."/>
            <person name="Park J."/>
            <person name="Yeom S.I."/>
            <person name="Kim Y.M."/>
            <person name="Seo E."/>
            <person name="Kim K.T."/>
            <person name="Kim M.S."/>
            <person name="Lee J.M."/>
            <person name="Cheong K."/>
            <person name="Shin H.S."/>
            <person name="Kim S.B."/>
            <person name="Han K."/>
            <person name="Lee J."/>
            <person name="Park M."/>
            <person name="Lee H.A."/>
            <person name="Lee H.Y."/>
            <person name="Lee Y."/>
            <person name="Oh S."/>
            <person name="Lee J.H."/>
            <person name="Choi E."/>
            <person name="Choi E."/>
            <person name="Lee S.E."/>
            <person name="Jeon J."/>
            <person name="Kim H."/>
            <person name="Choi G."/>
            <person name="Song H."/>
            <person name="Lee J."/>
            <person name="Lee S.C."/>
            <person name="Kwon J.K."/>
            <person name="Lee H.Y."/>
            <person name="Koo N."/>
            <person name="Hong Y."/>
            <person name="Kim R.W."/>
            <person name="Kang W.H."/>
            <person name="Huh J.H."/>
            <person name="Kang B.C."/>
            <person name="Yang T.J."/>
            <person name="Lee Y.H."/>
            <person name="Bennetzen J.L."/>
            <person name="Choi D."/>
        </authorList>
    </citation>
    <scope>NUCLEOTIDE SEQUENCE [LARGE SCALE GENOMIC DNA]</scope>
    <source>
        <strain evidence="9">cv. PBC81</strain>
    </source>
</reference>
<keyword evidence="2" id="KW-0963">Cytoplasm</keyword>
<dbReference type="GO" id="GO:0005737">
    <property type="term" value="C:cytoplasm"/>
    <property type="evidence" value="ECO:0007669"/>
    <property type="project" value="UniProtKB-SubCell"/>
</dbReference>
<evidence type="ECO:0000256" key="5">
    <source>
        <dbReference type="ARBA" id="ARBA00023242"/>
    </source>
</evidence>
<keyword evidence="4" id="KW-0932">Cytokinin signaling pathway</keyword>
<evidence type="ECO:0000313" key="8">
    <source>
        <dbReference type="EMBL" id="PHT32399.1"/>
    </source>
</evidence>
<feature type="compositionally biased region" description="Basic and acidic residues" evidence="7">
    <location>
        <begin position="769"/>
        <end position="780"/>
    </location>
</feature>
<dbReference type="InterPro" id="IPR044670">
    <property type="entry name" value="SOFL"/>
</dbReference>
<gene>
    <name evidence="8" type="ORF">CQW23_28736</name>
</gene>
<evidence type="ECO:0000256" key="1">
    <source>
        <dbReference type="ARBA" id="ARBA00004496"/>
    </source>
</evidence>
<feature type="region of interest" description="Disordered" evidence="7">
    <location>
        <begin position="242"/>
        <end position="266"/>
    </location>
</feature>
<evidence type="ECO:0000256" key="2">
    <source>
        <dbReference type="ARBA" id="ARBA00022490"/>
    </source>
</evidence>
<accession>A0A2G2VHH7</accession>
<keyword evidence="5" id="KW-0539">Nucleus</keyword>
<feature type="compositionally biased region" description="Polar residues" evidence="7">
    <location>
        <begin position="248"/>
        <end position="258"/>
    </location>
</feature>
<dbReference type="PANTHER" id="PTHR33347">
    <property type="entry name" value="OSJNBA0091C07.3 PROTEIN"/>
    <property type="match status" value="1"/>
</dbReference>
<feature type="compositionally biased region" description="Polar residues" evidence="7">
    <location>
        <begin position="303"/>
        <end position="313"/>
    </location>
</feature>
<feature type="region of interest" description="Disordered" evidence="7">
    <location>
        <begin position="391"/>
        <end position="413"/>
    </location>
</feature>
<feature type="region of interest" description="Disordered" evidence="7">
    <location>
        <begin position="300"/>
        <end position="323"/>
    </location>
</feature>
<comment type="subcellular location">
    <subcellularLocation>
        <location evidence="1">Cytoplasm</location>
    </subcellularLocation>
</comment>
<sequence length="1077" mass="120694">RTNEKVKVSGAYGDMEVEEVATVCAVEVVEENKVYRKITGQKCRVGHRGKKYSWRKIGDGIGEMSDKANCLEQSGQECNAEKEKVSIDVKERTNEKVRGKCKEVEEMATVCMVEVVGRSNVDREIAGQKCGVGFMGKKLSWRKMVDGVGELSEKGDSMEQSGQERNGEKEKVSVDVKERTTEKVKVSGAFCAYSDKEVEEVATVCTVKLVEENKVGREITGQKCRVGFRGKKYSWRKIGDGVGEVSEKTNSGEQSGQERNAEKEKVSIDVKERTNEKVKVSVGFRGKKYSWRKIGGVGEVSEKTNSGEQSGQERNAEKEKVSIDVKERTNEKVKVGAYGAYGDEEVEEVATVCKVEVVEENKVDREVSGQKRTVGFRGKKYSWRKIGGVEEVSEKTNSGEQSGQEYNAEKEKVSIDVKERANEKVKVGAYGAYGDEEVEEVATVCKVEVVEENKVDREVSGQKRTVGFRGKKYSWRKISDRVGEASDKANSAEQSGLGRNAEREKGSIDLKERTNEKVRVSSVFCAYGDKELEEGATDWKLEVVEENKVEREIPGKKCRVGFPGKKNSWKRIGDGVKQVSNRADKADSVELSGQVDNAEEEEVSVDVKKRVNEKVTVSGAFHAYSDKEVKEVATVEENKVNMVITGEKHRVGFRGMKHSWRKVGDRVKEASDKANSMEQSGQECNAEKENVSVDVKERTNEKVTVNGEFHTYIDEEVKEVATVEENKVDMVITGQKHRGGFRGMKHCWRKVGDRVGVVSDKANSTEQSGQEHKAEKENVSVDVKERTNGKVTVSGAFHTCSDKEVKEVATVEENKVDRVMTRQEHRVGFRGKKRGWRKVGDRVGEVSSEANSEEQSGQERNAEKEKVSVVVKERTNEKVTLSGAFHVYSDEEVEEVVTVEENKVDRVIMGQKHRVAFRGKKYSWIKVGDRVGEGSNEANRVEQSGQERNAEKEKVSIDVKERTNEKVRVSGAFRSYSDKSKDVLIDSEAGLEMRIETDLGDLPLTDRRHGHGRSSGRVYGDRWRHGSSRRYEPRRILKQRDDSFAWIKKGESSSGNVAEIKTQVANYAGFPVKVHTE</sequence>
<evidence type="ECO:0000256" key="7">
    <source>
        <dbReference type="SAM" id="MobiDB-lite"/>
    </source>
</evidence>
<comment type="caution">
    <text evidence="8">The sequence shown here is derived from an EMBL/GenBank/DDBJ whole genome shotgun (WGS) entry which is preliminary data.</text>
</comment>
<dbReference type="PANTHER" id="PTHR33347:SF53">
    <property type="entry name" value="RCG54054"/>
    <property type="match status" value="1"/>
</dbReference>
<dbReference type="GO" id="GO:0009691">
    <property type="term" value="P:cytokinin biosynthetic process"/>
    <property type="evidence" value="ECO:0007669"/>
    <property type="project" value="UniProtKB-KW"/>
</dbReference>
<dbReference type="EMBL" id="MLFT02000012">
    <property type="protein sequence ID" value="PHT32399.1"/>
    <property type="molecule type" value="Genomic_DNA"/>
</dbReference>
<dbReference type="OrthoDB" id="1297963at2759"/>
<protein>
    <submittedName>
        <fullName evidence="8">Uncharacterized protein</fullName>
    </submittedName>
</protein>
<comment type="similarity">
    <text evidence="6">Belongs to the SOFL plant protein family.</text>
</comment>
<feature type="compositionally biased region" description="Polar residues" evidence="7">
    <location>
        <begin position="848"/>
        <end position="859"/>
    </location>
</feature>
<dbReference type="Proteomes" id="UP000224567">
    <property type="component" value="Unassembled WGS sequence"/>
</dbReference>
<name>A0A2G2VHH7_CAPBA</name>
<dbReference type="AlphaFoldDB" id="A0A2G2VHH7"/>
<feature type="region of interest" description="Disordered" evidence="7">
    <location>
        <begin position="151"/>
        <end position="175"/>
    </location>
</feature>
<feature type="region of interest" description="Disordered" evidence="7">
    <location>
        <begin position="480"/>
        <end position="512"/>
    </location>
</feature>
<proteinExistence type="inferred from homology"/>
<feature type="non-terminal residue" evidence="8">
    <location>
        <position position="1"/>
    </location>
</feature>
<feature type="region of interest" description="Disordered" evidence="7">
    <location>
        <begin position="761"/>
        <end position="780"/>
    </location>
</feature>
<feature type="compositionally biased region" description="Basic and acidic residues" evidence="7">
    <location>
        <begin position="165"/>
        <end position="175"/>
    </location>
</feature>
<evidence type="ECO:0000256" key="4">
    <source>
        <dbReference type="ARBA" id="ARBA00022864"/>
    </source>
</evidence>
<reference evidence="9" key="2">
    <citation type="journal article" date="2017" name="J. Anim. Genet.">
        <title>Multiple reference genome sequences of hot pepper reveal the massive evolution of plant disease resistance genes by retroduplication.</title>
        <authorList>
            <person name="Kim S."/>
            <person name="Park J."/>
            <person name="Yeom S.-I."/>
            <person name="Kim Y.-M."/>
            <person name="Seo E."/>
            <person name="Kim K.-T."/>
            <person name="Kim M.-S."/>
            <person name="Lee J.M."/>
            <person name="Cheong K."/>
            <person name="Shin H.-S."/>
            <person name="Kim S.-B."/>
            <person name="Han K."/>
            <person name="Lee J."/>
            <person name="Park M."/>
            <person name="Lee H.-A."/>
            <person name="Lee H.-Y."/>
            <person name="Lee Y."/>
            <person name="Oh S."/>
            <person name="Lee J.H."/>
            <person name="Choi E."/>
            <person name="Choi E."/>
            <person name="Lee S.E."/>
            <person name="Jeon J."/>
            <person name="Kim H."/>
            <person name="Choi G."/>
            <person name="Song H."/>
            <person name="Lee J."/>
            <person name="Lee S.-C."/>
            <person name="Kwon J.-K."/>
            <person name="Lee H.-Y."/>
            <person name="Koo N."/>
            <person name="Hong Y."/>
            <person name="Kim R.W."/>
            <person name="Kang W.-H."/>
            <person name="Huh J.H."/>
            <person name="Kang B.-C."/>
            <person name="Yang T.-J."/>
            <person name="Lee Y.-H."/>
            <person name="Bennetzen J.L."/>
            <person name="Choi D."/>
        </authorList>
    </citation>
    <scope>NUCLEOTIDE SEQUENCE [LARGE SCALE GENOMIC DNA]</scope>
    <source>
        <strain evidence="9">cv. PBC81</strain>
    </source>
</reference>
<feature type="region of interest" description="Disordered" evidence="7">
    <location>
        <begin position="838"/>
        <end position="868"/>
    </location>
</feature>
<feature type="compositionally biased region" description="Basic and acidic residues" evidence="7">
    <location>
        <begin position="314"/>
        <end position="323"/>
    </location>
</feature>